<sequence length="87" mass="8873">MESSSADHGQPKKETTGASHDSNNKSAGKSRADLYAGAVAQRVLYGPSRCRGGSPRKPAAASVTGSGKPPSRLSKMSGSAEATRGRN</sequence>
<dbReference type="Proteomes" id="UP000604825">
    <property type="component" value="Unassembled WGS sequence"/>
</dbReference>
<comment type="caution">
    <text evidence="2">The sequence shown here is derived from an EMBL/GenBank/DDBJ whole genome shotgun (WGS) entry which is preliminary data.</text>
</comment>
<evidence type="ECO:0000313" key="2">
    <source>
        <dbReference type="EMBL" id="CAD6238539.1"/>
    </source>
</evidence>
<name>A0A811P6T0_9POAL</name>
<reference evidence="2" key="1">
    <citation type="submission" date="2020-10" db="EMBL/GenBank/DDBJ databases">
        <authorList>
            <person name="Han B."/>
            <person name="Lu T."/>
            <person name="Zhao Q."/>
            <person name="Huang X."/>
            <person name="Zhao Y."/>
        </authorList>
    </citation>
    <scope>NUCLEOTIDE SEQUENCE</scope>
</reference>
<dbReference type="EMBL" id="CAJGYO010000006">
    <property type="protein sequence ID" value="CAD6238539.1"/>
    <property type="molecule type" value="Genomic_DNA"/>
</dbReference>
<accession>A0A811P6T0</accession>
<keyword evidence="3" id="KW-1185">Reference proteome</keyword>
<organism evidence="2 3">
    <name type="scientific">Miscanthus lutarioriparius</name>
    <dbReference type="NCBI Taxonomy" id="422564"/>
    <lineage>
        <taxon>Eukaryota</taxon>
        <taxon>Viridiplantae</taxon>
        <taxon>Streptophyta</taxon>
        <taxon>Embryophyta</taxon>
        <taxon>Tracheophyta</taxon>
        <taxon>Spermatophyta</taxon>
        <taxon>Magnoliopsida</taxon>
        <taxon>Liliopsida</taxon>
        <taxon>Poales</taxon>
        <taxon>Poaceae</taxon>
        <taxon>PACMAD clade</taxon>
        <taxon>Panicoideae</taxon>
        <taxon>Andropogonodae</taxon>
        <taxon>Andropogoneae</taxon>
        <taxon>Saccharinae</taxon>
        <taxon>Miscanthus</taxon>
    </lineage>
</organism>
<gene>
    <name evidence="2" type="ORF">NCGR_LOCUS25742</name>
</gene>
<proteinExistence type="predicted"/>
<dbReference type="OrthoDB" id="688222at2759"/>
<protein>
    <submittedName>
        <fullName evidence="2">Uncharacterized protein</fullName>
    </submittedName>
</protein>
<evidence type="ECO:0000313" key="3">
    <source>
        <dbReference type="Proteomes" id="UP000604825"/>
    </source>
</evidence>
<feature type="region of interest" description="Disordered" evidence="1">
    <location>
        <begin position="45"/>
        <end position="87"/>
    </location>
</feature>
<feature type="compositionally biased region" description="Polar residues" evidence="1">
    <location>
        <begin position="16"/>
        <end position="27"/>
    </location>
</feature>
<feature type="region of interest" description="Disordered" evidence="1">
    <location>
        <begin position="1"/>
        <end position="33"/>
    </location>
</feature>
<dbReference type="AlphaFoldDB" id="A0A811P6T0"/>
<evidence type="ECO:0000256" key="1">
    <source>
        <dbReference type="SAM" id="MobiDB-lite"/>
    </source>
</evidence>